<dbReference type="KEGG" id="vg:18559626"/>
<feature type="region of interest" description="Disordered" evidence="1">
    <location>
        <begin position="1"/>
        <end position="66"/>
    </location>
</feature>
<reference evidence="2 3" key="1">
    <citation type="journal article" date="2012" name="J. Virol.">
        <title>Complete Genome Sequences of 138 Mycobacteriophages.</title>
        <authorList>
            <consortium name="the Science Education Alliance Phage Hunters Advancing Genomics and Evolutionary Science Program"/>
            <consortium name="the KwaZulu-Natal Research Institute for Tuberculosis and HIV Mycobacterial Genetics Course Students"/>
            <consortium name="the Phage Hunters Integrating Research and Education Program"/>
            <person name="Hatfull G.F."/>
        </authorList>
    </citation>
    <scope>NUCLEOTIDE SEQUENCE [LARGE SCALE GENOMIC DNA]</scope>
</reference>
<dbReference type="GeneID" id="18559626"/>
<evidence type="ECO:0000256" key="1">
    <source>
        <dbReference type="SAM" id="MobiDB-lite"/>
    </source>
</evidence>
<protein>
    <submittedName>
        <fullName evidence="2">Uncharacterized protein</fullName>
    </submittedName>
</protein>
<dbReference type="EMBL" id="JN412589">
    <property type="protein sequence ID" value="AEL97910.1"/>
    <property type="molecule type" value="Genomic_DNA"/>
</dbReference>
<organism evidence="2 3">
    <name type="scientific">Mycobacterium phage Patience</name>
    <dbReference type="NCBI Taxonomy" id="1074308"/>
    <lineage>
        <taxon>Viruses</taxon>
        <taxon>Duplodnaviria</taxon>
        <taxon>Heunggongvirae</taxon>
        <taxon>Uroviricota</taxon>
        <taxon>Caudoviricetes</taxon>
        <taxon>Patiencevirus</taxon>
        <taxon>Patiencevirus patience</taxon>
    </lineage>
</organism>
<dbReference type="OrthoDB" id="26409at10239"/>
<keyword evidence="3" id="KW-1185">Reference proteome</keyword>
<evidence type="ECO:0000313" key="2">
    <source>
        <dbReference type="EMBL" id="AEL97910.1"/>
    </source>
</evidence>
<name>G1JWB2_9CAUD</name>
<feature type="compositionally biased region" description="Polar residues" evidence="1">
    <location>
        <begin position="1"/>
        <end position="11"/>
    </location>
</feature>
<dbReference type="Proteomes" id="UP000000694">
    <property type="component" value="Segment"/>
</dbReference>
<gene>
    <name evidence="2" type="primary">1</name>
    <name evidence="2" type="ORF">PATIENCE_1</name>
</gene>
<sequence>MTRPLRTSNPGKTEFSHGKSRAPHPDSDVQSGRGLPFDTAERNQGAKRGGFTQAMRQQAERRLDATRTDEVLEDMLYVKGNPDTGSPDSPIVQEARVTRPAVYRQPNIRTGVDRQD</sequence>
<evidence type="ECO:0000313" key="3">
    <source>
        <dbReference type="Proteomes" id="UP000000694"/>
    </source>
</evidence>
<accession>G1JWB2</accession>
<proteinExistence type="predicted"/>
<dbReference type="RefSeq" id="YP_009012141.1">
    <property type="nucleotide sequence ID" value="NC_023691.1"/>
</dbReference>